<keyword evidence="3 5" id="KW-0949">S-adenosyl-L-methionine</keyword>
<dbReference type="AlphaFoldDB" id="A0A1F5TM51"/>
<proteinExistence type="inferred from homology"/>
<dbReference type="HAMAP" id="MF_00658">
    <property type="entry name" value="23SrRNA_methyltr_H"/>
    <property type="match status" value="1"/>
</dbReference>
<organism evidence="6 7">
    <name type="scientific">Candidatus Falkowbacteria bacterium RIFOXYD2_FULL_34_120</name>
    <dbReference type="NCBI Taxonomy" id="1798007"/>
    <lineage>
        <taxon>Bacteria</taxon>
        <taxon>Candidatus Falkowiibacteriota</taxon>
    </lineage>
</organism>
<keyword evidence="2 5" id="KW-0808">Transferase</keyword>
<dbReference type="InterPro" id="IPR029028">
    <property type="entry name" value="Alpha/beta_knot_MTases"/>
</dbReference>
<feature type="binding site" evidence="5">
    <location>
        <begin position="121"/>
        <end position="126"/>
    </location>
    <ligand>
        <name>S-adenosyl-L-methionine</name>
        <dbReference type="ChEBI" id="CHEBI:59789"/>
    </ligand>
</feature>
<dbReference type="EMBL" id="MFGO01000039">
    <property type="protein sequence ID" value="OGF39998.1"/>
    <property type="molecule type" value="Genomic_DNA"/>
</dbReference>
<dbReference type="CDD" id="cd18081">
    <property type="entry name" value="RlmH-like"/>
    <property type="match status" value="1"/>
</dbReference>
<dbReference type="GO" id="GO:0005737">
    <property type="term" value="C:cytoplasm"/>
    <property type="evidence" value="ECO:0007669"/>
    <property type="project" value="UniProtKB-SubCell"/>
</dbReference>
<evidence type="ECO:0000313" key="6">
    <source>
        <dbReference type="EMBL" id="OGF39998.1"/>
    </source>
</evidence>
<sequence>MDITILAIGKIKERYFQDAYCEFLKRLNPYIKINIQELAHKSFFNNDQEKIKKEEGKKIIKYLDKYSQKKIIVLDERGDNMTSEKFSVFLFKIKEPIIFVLGGSLGLSKEVLSRADYKIALSQMTFPHELARVVLVEQIYRAITIEKGKNYHL</sequence>
<keyword evidence="5" id="KW-0963">Cytoplasm</keyword>
<keyword evidence="5" id="KW-0698">rRNA processing</keyword>
<keyword evidence="1 5" id="KW-0489">Methyltransferase</keyword>
<feature type="binding site" evidence="5">
    <location>
        <position position="102"/>
    </location>
    <ligand>
        <name>S-adenosyl-L-methionine</name>
        <dbReference type="ChEBI" id="CHEBI:59789"/>
    </ligand>
</feature>
<evidence type="ECO:0000313" key="7">
    <source>
        <dbReference type="Proteomes" id="UP000177579"/>
    </source>
</evidence>
<dbReference type="GO" id="GO:0070038">
    <property type="term" value="F:rRNA (pseudouridine-N3-)-methyltransferase activity"/>
    <property type="evidence" value="ECO:0007669"/>
    <property type="project" value="UniProtKB-UniRule"/>
</dbReference>
<comment type="similarity">
    <text evidence="4 5">Belongs to the RNA methyltransferase RlmH family.</text>
</comment>
<evidence type="ECO:0000256" key="3">
    <source>
        <dbReference type="ARBA" id="ARBA00022691"/>
    </source>
</evidence>
<evidence type="ECO:0000256" key="1">
    <source>
        <dbReference type="ARBA" id="ARBA00022603"/>
    </source>
</evidence>
<evidence type="ECO:0000256" key="4">
    <source>
        <dbReference type="ARBA" id="ARBA00038303"/>
    </source>
</evidence>
<dbReference type="Proteomes" id="UP000177579">
    <property type="component" value="Unassembled WGS sequence"/>
</dbReference>
<dbReference type="SUPFAM" id="SSF75217">
    <property type="entry name" value="alpha/beta knot"/>
    <property type="match status" value="1"/>
</dbReference>
<feature type="binding site" evidence="5">
    <location>
        <position position="74"/>
    </location>
    <ligand>
        <name>S-adenosyl-L-methionine</name>
        <dbReference type="ChEBI" id="CHEBI:59789"/>
    </ligand>
</feature>
<reference evidence="6 7" key="1">
    <citation type="journal article" date="2016" name="Nat. Commun.">
        <title>Thousands of microbial genomes shed light on interconnected biogeochemical processes in an aquifer system.</title>
        <authorList>
            <person name="Anantharaman K."/>
            <person name="Brown C.T."/>
            <person name="Hug L.A."/>
            <person name="Sharon I."/>
            <person name="Castelle C.J."/>
            <person name="Probst A.J."/>
            <person name="Thomas B.C."/>
            <person name="Singh A."/>
            <person name="Wilkins M.J."/>
            <person name="Karaoz U."/>
            <person name="Brodie E.L."/>
            <person name="Williams K.H."/>
            <person name="Hubbard S.S."/>
            <person name="Banfield J.F."/>
        </authorList>
    </citation>
    <scope>NUCLEOTIDE SEQUENCE [LARGE SCALE GENOMIC DNA]</scope>
</reference>
<name>A0A1F5TM51_9BACT</name>
<comment type="caution">
    <text evidence="6">The sequence shown here is derived from an EMBL/GenBank/DDBJ whole genome shotgun (WGS) entry which is preliminary data.</text>
</comment>
<dbReference type="InterPro" id="IPR003742">
    <property type="entry name" value="RlmH-like"/>
</dbReference>
<dbReference type="PANTHER" id="PTHR33603:SF1">
    <property type="entry name" value="RIBOSOMAL RNA LARGE SUBUNIT METHYLTRANSFERASE H"/>
    <property type="match status" value="1"/>
</dbReference>
<comment type="catalytic activity">
    <reaction evidence="5">
        <text>pseudouridine(1915) in 23S rRNA + S-adenosyl-L-methionine = N(3)-methylpseudouridine(1915) in 23S rRNA + S-adenosyl-L-homocysteine + H(+)</text>
        <dbReference type="Rhea" id="RHEA:42752"/>
        <dbReference type="Rhea" id="RHEA-COMP:10221"/>
        <dbReference type="Rhea" id="RHEA-COMP:10222"/>
        <dbReference type="ChEBI" id="CHEBI:15378"/>
        <dbReference type="ChEBI" id="CHEBI:57856"/>
        <dbReference type="ChEBI" id="CHEBI:59789"/>
        <dbReference type="ChEBI" id="CHEBI:65314"/>
        <dbReference type="ChEBI" id="CHEBI:74486"/>
        <dbReference type="EC" id="2.1.1.177"/>
    </reaction>
</comment>
<evidence type="ECO:0000256" key="2">
    <source>
        <dbReference type="ARBA" id="ARBA00022679"/>
    </source>
</evidence>
<comment type="subcellular location">
    <subcellularLocation>
        <location evidence="5">Cytoplasm</location>
    </subcellularLocation>
</comment>
<dbReference type="Pfam" id="PF02590">
    <property type="entry name" value="SPOUT_MTase"/>
    <property type="match status" value="1"/>
</dbReference>
<dbReference type="Gene3D" id="3.40.1280.10">
    <property type="match status" value="1"/>
</dbReference>
<protein>
    <recommendedName>
        <fullName evidence="5">Ribosomal RNA large subunit methyltransferase H</fullName>
        <ecNumber evidence="5">2.1.1.177</ecNumber>
    </recommendedName>
    <alternativeName>
        <fullName evidence="5">23S rRNA (pseudouridine1915-N3)-methyltransferase</fullName>
    </alternativeName>
    <alternativeName>
        <fullName evidence="5">23S rRNA m3Psi1915 methyltransferase</fullName>
    </alternativeName>
    <alternativeName>
        <fullName evidence="5">rRNA (pseudouridine-N3-)-methyltransferase RlmH</fullName>
    </alternativeName>
</protein>
<dbReference type="EC" id="2.1.1.177" evidence="5"/>
<evidence type="ECO:0000256" key="5">
    <source>
        <dbReference type="HAMAP-Rule" id="MF_00658"/>
    </source>
</evidence>
<gene>
    <name evidence="5" type="primary">rlmH</name>
    <name evidence="6" type="ORF">A2531_01720</name>
</gene>
<dbReference type="PANTHER" id="PTHR33603">
    <property type="entry name" value="METHYLTRANSFERASE"/>
    <property type="match status" value="1"/>
</dbReference>
<accession>A0A1F5TM51</accession>
<comment type="subunit">
    <text evidence="5">Homodimer.</text>
</comment>
<dbReference type="PIRSF" id="PIRSF004505">
    <property type="entry name" value="MT_bac"/>
    <property type="match status" value="1"/>
</dbReference>
<comment type="function">
    <text evidence="5">Specifically methylates the pseudouridine at position 1915 (m3Psi1915) in 23S rRNA.</text>
</comment>
<dbReference type="InterPro" id="IPR029026">
    <property type="entry name" value="tRNA_m1G_MTases_N"/>
</dbReference>